<reference evidence="2 3" key="1">
    <citation type="submission" date="2015-09" db="EMBL/GenBank/DDBJ databases">
        <title>Draft genome sequence of Aliiroseovarius crassostreae CV919-312TSm, the causative agent of Roseovarius Oyster Disease (formerly Juvenile Oyster Disease).</title>
        <authorList>
            <person name="Kessner L."/>
            <person name="Spinard E."/>
            <person name="Nelson D."/>
        </authorList>
    </citation>
    <scope>NUCLEOTIDE SEQUENCE [LARGE SCALE GENOMIC DNA]</scope>
    <source>
        <strain evidence="2 3">CV919-312</strain>
    </source>
</reference>
<feature type="region of interest" description="Disordered" evidence="1">
    <location>
        <begin position="1"/>
        <end position="21"/>
    </location>
</feature>
<evidence type="ECO:0000313" key="2">
    <source>
        <dbReference type="EMBL" id="KPN63194.1"/>
    </source>
</evidence>
<organism evidence="2 3">
    <name type="scientific">Aliiroseovarius crassostreae</name>
    <dbReference type="NCBI Taxonomy" id="154981"/>
    <lineage>
        <taxon>Bacteria</taxon>
        <taxon>Pseudomonadati</taxon>
        <taxon>Pseudomonadota</taxon>
        <taxon>Alphaproteobacteria</taxon>
        <taxon>Rhodobacterales</taxon>
        <taxon>Paracoccaceae</taxon>
        <taxon>Aliiroseovarius</taxon>
    </lineage>
</organism>
<accession>A0A0P7KM72</accession>
<protein>
    <submittedName>
        <fullName evidence="2">Uncharacterized protein</fullName>
    </submittedName>
</protein>
<proteinExistence type="predicted"/>
<name>A0A0P7KM72_9RHOB</name>
<dbReference type="EMBL" id="LKBA01000006">
    <property type="protein sequence ID" value="KPN63194.1"/>
    <property type="molecule type" value="Genomic_DNA"/>
</dbReference>
<evidence type="ECO:0000256" key="1">
    <source>
        <dbReference type="SAM" id="MobiDB-lite"/>
    </source>
</evidence>
<sequence length="308" mass="34626">MIDVTLSRRHNGTDGGRGQLDWDTRAKANHANRVGGTNQYPIAEAIEGFLKAEGFTDAEKVGRSTLYRLVNAKKRQSLIGVSLTQDSKLKLERPKDEVLTVLTKIANDIISKDVTLKRILDSEGVDSYFEELRQSGLLSTPHKHNSNTSSNSNGKAPQKKSPPRRDTLIPNSIASQVQWKPRQGKIQRLWEELQFKLTLSRHELTIAIAFRVLIELTTNQYLNLKGISLSGKLAKDVRSATDDLKAAGKITDKELRDLHRVSNDTSSPRELEALNRVIHSSSFSMSREDLIGLWDSFEHYLIECIRAD</sequence>
<keyword evidence="3" id="KW-1185">Reference proteome</keyword>
<dbReference type="AlphaFoldDB" id="A0A0P7KM72"/>
<comment type="caution">
    <text evidence="2">The sequence shown here is derived from an EMBL/GenBank/DDBJ whole genome shotgun (WGS) entry which is preliminary data.</text>
</comment>
<dbReference type="Proteomes" id="UP000050471">
    <property type="component" value="Unassembled WGS sequence"/>
</dbReference>
<gene>
    <name evidence="2" type="ORF">AKJ29_10875</name>
</gene>
<feature type="region of interest" description="Disordered" evidence="1">
    <location>
        <begin position="138"/>
        <end position="176"/>
    </location>
</feature>
<evidence type="ECO:0000313" key="3">
    <source>
        <dbReference type="Proteomes" id="UP000050471"/>
    </source>
</evidence>